<feature type="compositionally biased region" description="Basic and acidic residues" evidence="2">
    <location>
        <begin position="154"/>
        <end position="163"/>
    </location>
</feature>
<evidence type="ECO:0000259" key="3">
    <source>
        <dbReference type="Pfam" id="PF02129"/>
    </source>
</evidence>
<dbReference type="AlphaFoldDB" id="A0A4R8QF92"/>
<proteinExistence type="predicted"/>
<evidence type="ECO:0000313" key="6">
    <source>
        <dbReference type="Proteomes" id="UP000295083"/>
    </source>
</evidence>
<dbReference type="InterPro" id="IPR050585">
    <property type="entry name" value="Xaa-Pro_dipeptidyl-ppase/CocE"/>
</dbReference>
<dbReference type="InterPro" id="IPR000383">
    <property type="entry name" value="Xaa-Pro-like_dom"/>
</dbReference>
<evidence type="ECO:0000313" key="5">
    <source>
        <dbReference type="EMBL" id="TDZ34045.1"/>
    </source>
</evidence>
<keyword evidence="1" id="KW-0378">Hydrolase</keyword>
<dbReference type="EMBL" id="QAPG01000057">
    <property type="protein sequence ID" value="TDZ34045.1"/>
    <property type="molecule type" value="Genomic_DNA"/>
</dbReference>
<accession>A0A4R8QF92</accession>
<evidence type="ECO:0000259" key="4">
    <source>
        <dbReference type="Pfam" id="PF08530"/>
    </source>
</evidence>
<evidence type="ECO:0000256" key="1">
    <source>
        <dbReference type="ARBA" id="ARBA00022801"/>
    </source>
</evidence>
<comment type="caution">
    <text evidence="5">The sequence shown here is derived from an EMBL/GenBank/DDBJ whole genome shotgun (WGS) entry which is preliminary data.</text>
</comment>
<dbReference type="PANTHER" id="PTHR43056:SF10">
    <property type="entry name" value="COCE_NOND FAMILY, PUTATIVE (AFU_ORTHOLOGUE AFUA_7G00600)-RELATED"/>
    <property type="match status" value="1"/>
</dbReference>
<dbReference type="SUPFAM" id="SSF49785">
    <property type="entry name" value="Galactose-binding domain-like"/>
    <property type="match status" value="1"/>
</dbReference>
<dbReference type="Proteomes" id="UP000295083">
    <property type="component" value="Unassembled WGS sequence"/>
</dbReference>
<organism evidence="5 6">
    <name type="scientific">Colletotrichum spinosum</name>
    <dbReference type="NCBI Taxonomy" id="1347390"/>
    <lineage>
        <taxon>Eukaryota</taxon>
        <taxon>Fungi</taxon>
        <taxon>Dikarya</taxon>
        <taxon>Ascomycota</taxon>
        <taxon>Pezizomycotina</taxon>
        <taxon>Sordariomycetes</taxon>
        <taxon>Hypocreomycetidae</taxon>
        <taxon>Glomerellales</taxon>
        <taxon>Glomerellaceae</taxon>
        <taxon>Colletotrichum</taxon>
        <taxon>Colletotrichum orbiculare species complex</taxon>
    </lineage>
</organism>
<dbReference type="Gene3D" id="3.40.50.1820">
    <property type="entry name" value="alpha/beta hydrolase"/>
    <property type="match status" value="1"/>
</dbReference>
<sequence length="179" mass="19752">MGTQEAQDGYDTIEAVAGMEWCTGKVGLAGNSHLAFAQWFIAALRPPSLAAIAPWEGCGDLYREHDARAIENIVGEDFPPKRTEYRQFYLGNNGSLQTRAAEKATSTSYDATSDEIASFTHTFNETTRIMGLSKAVLYMSCPDHDDMDVYVMDPGKRQGRKPDGQPQNPLGWNPGPVFR</sequence>
<gene>
    <name evidence="5" type="ORF">C8035_v000648</name>
</gene>
<feature type="region of interest" description="Disordered" evidence="2">
    <location>
        <begin position="150"/>
        <end position="179"/>
    </location>
</feature>
<evidence type="ECO:0000256" key="2">
    <source>
        <dbReference type="SAM" id="MobiDB-lite"/>
    </source>
</evidence>
<protein>
    <recommendedName>
        <fullName evidence="7">Xaa-Pro dipeptidyl-peptidase-like domain-containing protein</fullName>
    </recommendedName>
</protein>
<dbReference type="GO" id="GO:0008239">
    <property type="term" value="F:dipeptidyl-peptidase activity"/>
    <property type="evidence" value="ECO:0007669"/>
    <property type="project" value="InterPro"/>
</dbReference>
<dbReference type="InterPro" id="IPR013736">
    <property type="entry name" value="Xaa-Pro_dipept_C"/>
</dbReference>
<dbReference type="Pfam" id="PF02129">
    <property type="entry name" value="Peptidase_S15"/>
    <property type="match status" value="1"/>
</dbReference>
<evidence type="ECO:0008006" key="7">
    <source>
        <dbReference type="Google" id="ProtNLM"/>
    </source>
</evidence>
<reference evidence="5 6" key="1">
    <citation type="submission" date="2018-11" db="EMBL/GenBank/DDBJ databases">
        <title>Genome sequence and assembly of Colletotrichum spinosum.</title>
        <authorList>
            <person name="Gan P."/>
            <person name="Shirasu K."/>
        </authorList>
    </citation>
    <scope>NUCLEOTIDE SEQUENCE [LARGE SCALE GENOMIC DNA]</scope>
    <source>
        <strain evidence="5 6">CBS 515.97</strain>
    </source>
</reference>
<feature type="domain" description="Xaa-Pro dipeptidyl-peptidase-like" evidence="3">
    <location>
        <begin position="2"/>
        <end position="67"/>
    </location>
</feature>
<dbReference type="InterPro" id="IPR029058">
    <property type="entry name" value="AB_hydrolase_fold"/>
</dbReference>
<dbReference type="Pfam" id="PF08530">
    <property type="entry name" value="PepX_C"/>
    <property type="match status" value="1"/>
</dbReference>
<dbReference type="SUPFAM" id="SSF53474">
    <property type="entry name" value="alpha/beta-Hydrolases"/>
    <property type="match status" value="1"/>
</dbReference>
<name>A0A4R8QF92_9PEZI</name>
<dbReference type="InterPro" id="IPR008979">
    <property type="entry name" value="Galactose-bd-like_sf"/>
</dbReference>
<keyword evidence="6" id="KW-1185">Reference proteome</keyword>
<feature type="domain" description="Xaa-Pro dipeptidyl-peptidase C-terminal" evidence="4">
    <location>
        <begin position="72"/>
        <end position="151"/>
    </location>
</feature>
<dbReference type="PANTHER" id="PTHR43056">
    <property type="entry name" value="PEPTIDASE S9 PROLYL OLIGOPEPTIDASE"/>
    <property type="match status" value="1"/>
</dbReference>